<dbReference type="InterPro" id="IPR001857">
    <property type="entry name" value="Ribosomal_bL19"/>
</dbReference>
<dbReference type="PANTHER" id="PTHR15680">
    <property type="entry name" value="RIBOSOMAL PROTEIN L19"/>
    <property type="match status" value="1"/>
</dbReference>
<proteinExistence type="inferred from homology"/>
<evidence type="ECO:0000256" key="8">
    <source>
        <dbReference type="SAM" id="MobiDB-lite"/>
    </source>
</evidence>
<dbReference type="HAMAP" id="MF_00402">
    <property type="entry name" value="Ribosomal_bL19"/>
    <property type="match status" value="1"/>
</dbReference>
<dbReference type="EMBL" id="FQVU01000001">
    <property type="protein sequence ID" value="SHF52524.1"/>
    <property type="molecule type" value="Genomic_DNA"/>
</dbReference>
<keyword evidence="10" id="KW-1185">Reference proteome</keyword>
<evidence type="ECO:0000256" key="1">
    <source>
        <dbReference type="ARBA" id="ARBA00002349"/>
    </source>
</evidence>
<dbReference type="GO" id="GO:0006412">
    <property type="term" value="P:translation"/>
    <property type="evidence" value="ECO:0007669"/>
    <property type="project" value="UniProtKB-UniRule"/>
</dbReference>
<dbReference type="FunFam" id="2.30.30.790:FF:000001">
    <property type="entry name" value="50S ribosomal protein L19"/>
    <property type="match status" value="1"/>
</dbReference>
<dbReference type="AlphaFoldDB" id="A0A1M5CCN4"/>
<evidence type="ECO:0000256" key="2">
    <source>
        <dbReference type="ARBA" id="ARBA00005781"/>
    </source>
</evidence>
<keyword evidence="4 6" id="KW-0687">Ribonucleoprotein</keyword>
<comment type="similarity">
    <text evidence="2 6 7">Belongs to the bacterial ribosomal protein bL19 family.</text>
</comment>
<name>A0A1M5CCN4_9ACTN</name>
<dbReference type="SUPFAM" id="SSF50104">
    <property type="entry name" value="Translation proteins SH3-like domain"/>
    <property type="match status" value="1"/>
</dbReference>
<dbReference type="PROSITE" id="PS01015">
    <property type="entry name" value="RIBOSOMAL_L19"/>
    <property type="match status" value="1"/>
</dbReference>
<reference evidence="9 10" key="1">
    <citation type="submission" date="2016-11" db="EMBL/GenBank/DDBJ databases">
        <authorList>
            <person name="Jaros S."/>
            <person name="Januszkiewicz K."/>
            <person name="Wedrychowicz H."/>
        </authorList>
    </citation>
    <scope>NUCLEOTIDE SEQUENCE [LARGE SCALE GENOMIC DNA]</scope>
    <source>
        <strain evidence="9 10">DSM 45627</strain>
    </source>
</reference>
<dbReference type="GO" id="GO:0003735">
    <property type="term" value="F:structural constituent of ribosome"/>
    <property type="evidence" value="ECO:0007669"/>
    <property type="project" value="InterPro"/>
</dbReference>
<dbReference type="PIRSF" id="PIRSF002191">
    <property type="entry name" value="Ribosomal_L19"/>
    <property type="match status" value="1"/>
</dbReference>
<evidence type="ECO:0000256" key="7">
    <source>
        <dbReference type="RuleBase" id="RU000559"/>
    </source>
</evidence>
<dbReference type="PRINTS" id="PR00061">
    <property type="entry name" value="RIBOSOMALL19"/>
</dbReference>
<comment type="function">
    <text evidence="1 6 7">This protein is located at the 30S-50S ribosomal subunit interface and may play a role in the structure and function of the aminoacyl-tRNA binding site.</text>
</comment>
<dbReference type="InterPro" id="IPR038657">
    <property type="entry name" value="Ribosomal_bL19_sf"/>
</dbReference>
<evidence type="ECO:0000256" key="6">
    <source>
        <dbReference type="HAMAP-Rule" id="MF_00402"/>
    </source>
</evidence>
<gene>
    <name evidence="6" type="primary">rplS</name>
    <name evidence="9" type="ORF">SAMN05443575_0195</name>
</gene>
<dbReference type="InterPro" id="IPR008991">
    <property type="entry name" value="Translation_prot_SH3-like_sf"/>
</dbReference>
<evidence type="ECO:0000313" key="9">
    <source>
        <dbReference type="EMBL" id="SHF52524.1"/>
    </source>
</evidence>
<evidence type="ECO:0000256" key="3">
    <source>
        <dbReference type="ARBA" id="ARBA00022980"/>
    </source>
</evidence>
<dbReference type="Pfam" id="PF01245">
    <property type="entry name" value="Ribosomal_L19"/>
    <property type="match status" value="1"/>
</dbReference>
<keyword evidence="3 6" id="KW-0689">Ribosomal protein</keyword>
<protein>
    <recommendedName>
        <fullName evidence="5 6">Large ribosomal subunit protein bL19</fullName>
    </recommendedName>
</protein>
<sequence length="144" mass="16301">MGLPIARQSRAGALHRTAETESEDFDMNTLDTLEAASLREDVPDFRPGDTLKVHVRVIEGNRSRVQIFQGVVIRRQGGGLRETFTVRKVSFGVGVERTFPVHTPVIDKIEVVTRGDVRRAKLYYLRDLRGKAAKIKEKRETVSR</sequence>
<organism evidence="9 10">
    <name type="scientific">Jatrophihabitans endophyticus</name>
    <dbReference type="NCBI Taxonomy" id="1206085"/>
    <lineage>
        <taxon>Bacteria</taxon>
        <taxon>Bacillati</taxon>
        <taxon>Actinomycetota</taxon>
        <taxon>Actinomycetes</taxon>
        <taxon>Jatrophihabitantales</taxon>
        <taxon>Jatrophihabitantaceae</taxon>
        <taxon>Jatrophihabitans</taxon>
    </lineage>
</organism>
<evidence type="ECO:0000256" key="4">
    <source>
        <dbReference type="ARBA" id="ARBA00023274"/>
    </source>
</evidence>
<dbReference type="Gene3D" id="2.30.30.790">
    <property type="match status" value="1"/>
</dbReference>
<dbReference type="GO" id="GO:0022625">
    <property type="term" value="C:cytosolic large ribosomal subunit"/>
    <property type="evidence" value="ECO:0007669"/>
    <property type="project" value="TreeGrafter"/>
</dbReference>
<dbReference type="PANTHER" id="PTHR15680:SF9">
    <property type="entry name" value="LARGE RIBOSOMAL SUBUNIT PROTEIN BL19M"/>
    <property type="match status" value="1"/>
</dbReference>
<accession>A0A1M5CCN4</accession>
<feature type="region of interest" description="Disordered" evidence="8">
    <location>
        <begin position="1"/>
        <end position="21"/>
    </location>
</feature>
<evidence type="ECO:0000256" key="5">
    <source>
        <dbReference type="ARBA" id="ARBA00035171"/>
    </source>
</evidence>
<dbReference type="STRING" id="1206085.SAMN05443575_0195"/>
<dbReference type="NCBIfam" id="TIGR01024">
    <property type="entry name" value="rplS_bact"/>
    <property type="match status" value="1"/>
</dbReference>
<dbReference type="InterPro" id="IPR018257">
    <property type="entry name" value="Ribosomal_bL19_CS"/>
</dbReference>
<dbReference type="Proteomes" id="UP000186132">
    <property type="component" value="Unassembled WGS sequence"/>
</dbReference>
<evidence type="ECO:0000313" key="10">
    <source>
        <dbReference type="Proteomes" id="UP000186132"/>
    </source>
</evidence>